<feature type="region of interest" description="Disordered" evidence="11">
    <location>
        <begin position="330"/>
        <end position="365"/>
    </location>
</feature>
<dbReference type="GO" id="GO:0160148">
    <property type="term" value="F:tRNA pseudouridine(55) synthase activity"/>
    <property type="evidence" value="ECO:0007669"/>
    <property type="project" value="UniProtKB-EC"/>
</dbReference>
<dbReference type="InterPro" id="IPR002501">
    <property type="entry name" value="PsdUridine_synth_N"/>
</dbReference>
<dbReference type="Gene3D" id="3.40.630.10">
    <property type="entry name" value="Zn peptidases"/>
    <property type="match status" value="1"/>
</dbReference>
<feature type="domain" description="Peptidase M14" evidence="13">
    <location>
        <begin position="523"/>
        <end position="804"/>
    </location>
</feature>
<comment type="caution">
    <text evidence="10">Lacks conserved residue(s) required for the propagation of feature annotation.</text>
</comment>
<dbReference type="AlphaFoldDB" id="A0ABD3RJ87"/>
<reference evidence="14 15" key="1">
    <citation type="submission" date="2024-10" db="EMBL/GenBank/DDBJ databases">
        <title>Updated reference genomes for cyclostephanoid diatoms.</title>
        <authorList>
            <person name="Roberts W.R."/>
            <person name="Alverson A.J."/>
        </authorList>
    </citation>
    <scope>NUCLEOTIDE SEQUENCE [LARGE SCALE GENOMIC DNA]</scope>
    <source>
        <strain evidence="14 15">AJA228-03</strain>
    </source>
</reference>
<gene>
    <name evidence="14" type="ORF">ACHAXA_005182</name>
</gene>
<keyword evidence="8" id="KW-0862">Zinc</keyword>
<protein>
    <recommendedName>
        <fullName evidence="4">tRNA pseudouridine(55) synthase</fullName>
        <ecNumber evidence="4">5.4.99.25</ecNumber>
    </recommendedName>
</protein>
<evidence type="ECO:0000256" key="2">
    <source>
        <dbReference type="ARBA" id="ARBA00005988"/>
    </source>
</evidence>
<dbReference type="HAMAP" id="MF_01080">
    <property type="entry name" value="TruB_bact"/>
    <property type="match status" value="1"/>
</dbReference>
<dbReference type="InterPro" id="IPR014780">
    <property type="entry name" value="tRNA_psdUridine_synth_TruB"/>
</dbReference>
<keyword evidence="7" id="KW-0378">Hydrolase</keyword>
<evidence type="ECO:0000256" key="4">
    <source>
        <dbReference type="ARBA" id="ARBA00012787"/>
    </source>
</evidence>
<evidence type="ECO:0000256" key="12">
    <source>
        <dbReference type="SAM" id="SignalP"/>
    </source>
</evidence>
<dbReference type="SUPFAM" id="SSF53187">
    <property type="entry name" value="Zn-dependent exopeptidases"/>
    <property type="match status" value="1"/>
</dbReference>
<evidence type="ECO:0000256" key="1">
    <source>
        <dbReference type="ARBA" id="ARBA00001947"/>
    </source>
</evidence>
<evidence type="ECO:0000256" key="5">
    <source>
        <dbReference type="ARBA" id="ARBA00022694"/>
    </source>
</evidence>
<dbReference type="CDD" id="cd06231">
    <property type="entry name" value="M14_REP34-like"/>
    <property type="match status" value="1"/>
</dbReference>
<sequence length="804" mass="87899">MRSFLVNYFTFAILPFRGINALITTAMTTRGIGTGNSGPKRGTSGPLMAAAATSKSTTTSPTASTSSSSNSSTLMPPPLYLAEGLIAVHKPLTWTSNDVVSYVRGVLIRDAKDRGVTDDDDDDYYDGHVNGNRGGNGKRRKWTGRRKKQLMKVGHGGTLDPLASGVLVLGIGRGTTMLQSFLEGDKRYVATVQLGYETDTLDSEGRIIKTAPWEHVVGTDISTTFESRITSKFTGKIRQVPPLYSAIRVDGERLYTIARNADPTKTSGGDVNIPTREVMVYSLRAETSLGEDVIRSGMVDGPRYREEARRVVDDLTAAAAADDAVSGLGTAGDDTIDDVGEGGGGDKKRKRGRKKKWNDKDKNNGNYNGKMGRLFDEITVPSIRHEESALELPRFALSVNCGGGTYIRSLVRDIGYELGTVATMTGLVRTKQGPFVLGDALRKDDWTADMIYDAIRRCNQERRNYIDTDAVINIRGGGQDEEGEVEEEMLSAAPTPASFYPIGTPGKPWTEVERSLWKSGVKVQRSYKAEVLDELDRLDDDVWDVVRYGSLPHDQERYPLYGVRNRNWGDDKPCILITGGVHGYETSGVKGAILFLQAHGKKYAELVNILVIPCVSPWAYEHVQRWNADLKDVNRSFKEGSETDESSALLSYLDSLDVDMWTCHVDLHETTDTDATEFMPAKHAEAGLMYEAEAIPDGFYLACDSENSQLDFQDAIIASVRDVTHIAPPDVDGNIIGVHVVRDGIILLPAKELGLCCGGATSAKFTTTTEVYPDSPRATDEICNRAQVAAIVGALEYVLSSHNK</sequence>
<keyword evidence="15" id="KW-1185">Reference proteome</keyword>
<dbReference type="InterPro" id="IPR055438">
    <property type="entry name" value="AstE_AspA_cat"/>
</dbReference>
<dbReference type="Proteomes" id="UP001530377">
    <property type="component" value="Unassembled WGS sequence"/>
</dbReference>
<feature type="signal peptide" evidence="12">
    <location>
        <begin position="1"/>
        <end position="21"/>
    </location>
</feature>
<dbReference type="Gene3D" id="3.30.2350.10">
    <property type="entry name" value="Pseudouridine synthase"/>
    <property type="match status" value="2"/>
</dbReference>
<feature type="chain" id="PRO_5044764129" description="tRNA pseudouridine(55) synthase" evidence="12">
    <location>
        <begin position="22"/>
        <end position="804"/>
    </location>
</feature>
<dbReference type="PROSITE" id="PS52035">
    <property type="entry name" value="PEPTIDASE_M14"/>
    <property type="match status" value="1"/>
</dbReference>
<dbReference type="InterPro" id="IPR000834">
    <property type="entry name" value="Peptidase_M14"/>
</dbReference>
<dbReference type="GO" id="GO:0046872">
    <property type="term" value="F:metal ion binding"/>
    <property type="evidence" value="ECO:0007669"/>
    <property type="project" value="UniProtKB-KW"/>
</dbReference>
<dbReference type="Pfam" id="PF01509">
    <property type="entry name" value="TruB_N"/>
    <property type="match status" value="1"/>
</dbReference>
<dbReference type="PANTHER" id="PTHR13767">
    <property type="entry name" value="TRNA-PSEUDOURIDINE SYNTHASE"/>
    <property type="match status" value="1"/>
</dbReference>
<evidence type="ECO:0000256" key="3">
    <source>
        <dbReference type="ARBA" id="ARBA00008999"/>
    </source>
</evidence>
<evidence type="ECO:0000313" key="15">
    <source>
        <dbReference type="Proteomes" id="UP001530377"/>
    </source>
</evidence>
<feature type="region of interest" description="Disordered" evidence="11">
    <location>
        <begin position="30"/>
        <end position="74"/>
    </location>
</feature>
<keyword evidence="6" id="KW-0479">Metal-binding</keyword>
<dbReference type="GO" id="GO:0008033">
    <property type="term" value="P:tRNA processing"/>
    <property type="evidence" value="ECO:0007669"/>
    <property type="project" value="UniProtKB-KW"/>
</dbReference>
<feature type="compositionally biased region" description="Low complexity" evidence="11">
    <location>
        <begin position="49"/>
        <end position="73"/>
    </location>
</feature>
<evidence type="ECO:0000256" key="9">
    <source>
        <dbReference type="ARBA" id="ARBA00023235"/>
    </source>
</evidence>
<dbReference type="SUPFAM" id="SSF55120">
    <property type="entry name" value="Pseudouridine synthase"/>
    <property type="match status" value="1"/>
</dbReference>
<dbReference type="GO" id="GO:0016787">
    <property type="term" value="F:hydrolase activity"/>
    <property type="evidence" value="ECO:0007669"/>
    <property type="project" value="UniProtKB-KW"/>
</dbReference>
<comment type="similarity">
    <text evidence="3">Belongs to the pseudouridine synthase TruB family.</text>
</comment>
<dbReference type="InterPro" id="IPR020103">
    <property type="entry name" value="PsdUridine_synth_cat_dom_sf"/>
</dbReference>
<evidence type="ECO:0000256" key="8">
    <source>
        <dbReference type="ARBA" id="ARBA00022833"/>
    </source>
</evidence>
<evidence type="ECO:0000256" key="11">
    <source>
        <dbReference type="SAM" id="MobiDB-lite"/>
    </source>
</evidence>
<evidence type="ECO:0000256" key="7">
    <source>
        <dbReference type="ARBA" id="ARBA00022801"/>
    </source>
</evidence>
<name>A0ABD3RJ87_9STRA</name>
<comment type="cofactor">
    <cofactor evidence="1">
        <name>Zn(2+)</name>
        <dbReference type="ChEBI" id="CHEBI:29105"/>
    </cofactor>
</comment>
<evidence type="ECO:0000256" key="6">
    <source>
        <dbReference type="ARBA" id="ARBA00022723"/>
    </source>
</evidence>
<keyword evidence="12" id="KW-0732">Signal</keyword>
<evidence type="ECO:0000313" key="14">
    <source>
        <dbReference type="EMBL" id="KAL3811791.1"/>
    </source>
</evidence>
<accession>A0ABD3RJ87</accession>
<comment type="similarity">
    <text evidence="2 10">Belongs to the peptidase M14 family.</text>
</comment>
<organism evidence="14 15">
    <name type="scientific">Cyclostephanos tholiformis</name>
    <dbReference type="NCBI Taxonomy" id="382380"/>
    <lineage>
        <taxon>Eukaryota</taxon>
        <taxon>Sar</taxon>
        <taxon>Stramenopiles</taxon>
        <taxon>Ochrophyta</taxon>
        <taxon>Bacillariophyta</taxon>
        <taxon>Coscinodiscophyceae</taxon>
        <taxon>Thalassiosirophycidae</taxon>
        <taxon>Stephanodiscales</taxon>
        <taxon>Stephanodiscaceae</taxon>
        <taxon>Cyclostephanos</taxon>
    </lineage>
</organism>
<comment type="caution">
    <text evidence="14">The sequence shown here is derived from an EMBL/GenBank/DDBJ whole genome shotgun (WGS) entry which is preliminary data.</text>
</comment>
<evidence type="ECO:0000259" key="13">
    <source>
        <dbReference type="PROSITE" id="PS52035"/>
    </source>
</evidence>
<dbReference type="EMBL" id="JALLPB020000235">
    <property type="protein sequence ID" value="KAL3811791.1"/>
    <property type="molecule type" value="Genomic_DNA"/>
</dbReference>
<evidence type="ECO:0000256" key="10">
    <source>
        <dbReference type="PROSITE-ProRule" id="PRU01379"/>
    </source>
</evidence>
<dbReference type="Pfam" id="PF24827">
    <property type="entry name" value="AstE_AspA_cat"/>
    <property type="match status" value="1"/>
</dbReference>
<proteinExistence type="inferred from homology"/>
<dbReference type="PANTHER" id="PTHR13767:SF2">
    <property type="entry name" value="PSEUDOURIDYLATE SYNTHASE TRUB1"/>
    <property type="match status" value="1"/>
</dbReference>
<keyword evidence="9" id="KW-0413">Isomerase</keyword>
<feature type="compositionally biased region" description="Basic residues" evidence="11">
    <location>
        <begin position="347"/>
        <end position="357"/>
    </location>
</feature>
<keyword evidence="5" id="KW-0819">tRNA processing</keyword>
<dbReference type="EC" id="5.4.99.25" evidence="4"/>